<evidence type="ECO:0000313" key="3">
    <source>
        <dbReference type="EMBL" id="GIH22561.1"/>
    </source>
</evidence>
<dbReference type="PROSITE" id="PS51257">
    <property type="entry name" value="PROKAR_LIPOPROTEIN"/>
    <property type="match status" value="1"/>
</dbReference>
<dbReference type="Gene3D" id="2.120.10.30">
    <property type="entry name" value="TolB, C-terminal domain"/>
    <property type="match status" value="1"/>
</dbReference>
<dbReference type="PANTHER" id="PTHR19328">
    <property type="entry name" value="HEDGEHOG-INTERACTING PROTEIN"/>
    <property type="match status" value="1"/>
</dbReference>
<dbReference type="PANTHER" id="PTHR19328:SF13">
    <property type="entry name" value="HIPL1 PROTEIN"/>
    <property type="match status" value="1"/>
</dbReference>
<feature type="signal peptide" evidence="1">
    <location>
        <begin position="1"/>
        <end position="17"/>
    </location>
</feature>
<reference evidence="3" key="1">
    <citation type="submission" date="2021-01" db="EMBL/GenBank/DDBJ databases">
        <title>Whole genome shotgun sequence of Acrocarpospora phusangensis NBRC 108782.</title>
        <authorList>
            <person name="Komaki H."/>
            <person name="Tamura T."/>
        </authorList>
    </citation>
    <scope>NUCLEOTIDE SEQUENCE</scope>
    <source>
        <strain evidence="3">NBRC 108782</strain>
    </source>
</reference>
<organism evidence="3 4">
    <name type="scientific">Acrocarpospora phusangensis</name>
    <dbReference type="NCBI Taxonomy" id="1070424"/>
    <lineage>
        <taxon>Bacteria</taxon>
        <taxon>Bacillati</taxon>
        <taxon>Actinomycetota</taxon>
        <taxon>Actinomycetes</taxon>
        <taxon>Streptosporangiales</taxon>
        <taxon>Streptosporangiaceae</taxon>
        <taxon>Acrocarpospora</taxon>
    </lineage>
</organism>
<dbReference type="NCBIfam" id="TIGR03606">
    <property type="entry name" value="non_repeat_PQQ"/>
    <property type="match status" value="1"/>
</dbReference>
<evidence type="ECO:0000313" key="4">
    <source>
        <dbReference type="Proteomes" id="UP000640052"/>
    </source>
</evidence>
<dbReference type="InterPro" id="IPR011041">
    <property type="entry name" value="Quinoprot_gluc/sorb_DH_b-prop"/>
</dbReference>
<protein>
    <recommendedName>
        <fullName evidence="2">Glucose/Sorbosone dehydrogenase domain-containing protein</fullName>
    </recommendedName>
</protein>
<gene>
    <name evidence="3" type="ORF">Aph01nite_08710</name>
</gene>
<dbReference type="EMBL" id="BOOA01000005">
    <property type="protein sequence ID" value="GIH22561.1"/>
    <property type="molecule type" value="Genomic_DNA"/>
</dbReference>
<dbReference type="SUPFAM" id="SSF50952">
    <property type="entry name" value="Soluble quinoprotein glucose dehydrogenase"/>
    <property type="match status" value="1"/>
</dbReference>
<evidence type="ECO:0000259" key="2">
    <source>
        <dbReference type="Pfam" id="PF07995"/>
    </source>
</evidence>
<dbReference type="AlphaFoldDB" id="A0A919UID4"/>
<feature type="domain" description="Glucose/Sorbosone dehydrogenase" evidence="2">
    <location>
        <begin position="46"/>
        <end position="286"/>
    </location>
</feature>
<accession>A0A919UID4</accession>
<comment type="caution">
    <text evidence="3">The sequence shown here is derived from an EMBL/GenBank/DDBJ whole genome shotgun (WGS) entry which is preliminary data.</text>
</comment>
<keyword evidence="4" id="KW-1185">Reference proteome</keyword>
<proteinExistence type="predicted"/>
<name>A0A919UID4_9ACTN</name>
<dbReference type="Pfam" id="PF07995">
    <property type="entry name" value="GSDH"/>
    <property type="match status" value="1"/>
</dbReference>
<feature type="chain" id="PRO_5037318395" description="Glucose/Sorbosone dehydrogenase domain-containing protein" evidence="1">
    <location>
        <begin position="18"/>
        <end position="459"/>
    </location>
</feature>
<dbReference type="InterPro" id="IPR012938">
    <property type="entry name" value="Glc/Sorbosone_DH"/>
</dbReference>
<dbReference type="InterPro" id="IPR019893">
    <property type="entry name" value="SndH-like"/>
</dbReference>
<keyword evidence="1" id="KW-0732">Signal</keyword>
<dbReference type="RefSeq" id="WP_204039401.1">
    <property type="nucleotide sequence ID" value="NZ_BOOA01000005.1"/>
</dbReference>
<dbReference type="InterPro" id="IPR011042">
    <property type="entry name" value="6-blade_b-propeller_TolB-like"/>
</dbReference>
<dbReference type="Proteomes" id="UP000640052">
    <property type="component" value="Unassembled WGS sequence"/>
</dbReference>
<evidence type="ECO:0000256" key="1">
    <source>
        <dbReference type="SAM" id="SignalP"/>
    </source>
</evidence>
<sequence length="459" mass="48846">MKGISPALAIACTLALAAACTSGGDRTAEGGGTEPGEVRVIATGLRDPYEIVWGPDGYIWATEKSGGRVTRVDPANGRKTVALTVEDAVHTPGGQDGVLGLALHPDLLTGKGRDWVYVAHTYADGRDHRTKIVRYTYDQAGQVLKNPRDILAGLVAGVDHQSGKLRFGPDGKLYYTIGDQGANQFALYCETIRAQTLPTAAQVDAGDWSAYQGKVLRLDLDGSVPADNPEFGGVRSHVYAVGFRNAQGLAFTPSGLLYGTDQGPKSDDEVNLLRPGKNYGWPHVAGYRDDKAYVYAQWAEAKNGCASETFNDYAIPSDVPYAEESDWNDPDFTPPLVTFETVADDFDFQADTDCVNPATQFVCWPTLALSSLEAGPSGTLLATSLKDGAVYRIPLTSGGEKAGTAARIADTVNRYRDTALDPGGGTLFIATDSAGLTRDENDSPTPVLKNPGAILAYEL</sequence>